<sequence>MRQTKCHSIIRIATADAKTPVTVSASLNYRTASQEFIDKLFGAGQISVPIIEMARAEKIIGSGTEDAESAEDGAGAETGDSGATPGFGIISAVSGILAMHLIMSRRNR</sequence>
<evidence type="ECO:0000313" key="2">
    <source>
        <dbReference type="EMBL" id="QNO47548.1"/>
    </source>
</evidence>
<name>A0A7G9YHR4_9EURY</name>
<feature type="region of interest" description="Disordered" evidence="1">
    <location>
        <begin position="62"/>
        <end position="86"/>
    </location>
</feature>
<proteinExistence type="predicted"/>
<protein>
    <submittedName>
        <fullName evidence="2">Uncharacterized protein</fullName>
    </submittedName>
</protein>
<reference evidence="2" key="1">
    <citation type="submission" date="2020-06" db="EMBL/GenBank/DDBJ databases">
        <title>Unique genomic features of the anaerobic methanotrophic archaea.</title>
        <authorList>
            <person name="Chadwick G.L."/>
            <person name="Skennerton C.T."/>
            <person name="Laso-Perez R."/>
            <person name="Leu A.O."/>
            <person name="Speth D.R."/>
            <person name="Yu H."/>
            <person name="Morgan-Lang C."/>
            <person name="Hatzenpichler R."/>
            <person name="Goudeau D."/>
            <person name="Malmstrom R."/>
            <person name="Brazelton W.J."/>
            <person name="Woyke T."/>
            <person name="Hallam S.J."/>
            <person name="Tyson G.W."/>
            <person name="Wegener G."/>
            <person name="Boetius A."/>
            <person name="Orphan V."/>
        </authorList>
    </citation>
    <scope>NUCLEOTIDE SEQUENCE</scope>
</reference>
<dbReference type="AlphaFoldDB" id="A0A7G9YHR4"/>
<accession>A0A7G9YHR4</accession>
<evidence type="ECO:0000256" key="1">
    <source>
        <dbReference type="SAM" id="MobiDB-lite"/>
    </source>
</evidence>
<feature type="compositionally biased region" description="Low complexity" evidence="1">
    <location>
        <begin position="72"/>
        <end position="84"/>
    </location>
</feature>
<gene>
    <name evidence="2" type="ORF">GGGHDLIA_00038</name>
</gene>
<organism evidence="2">
    <name type="scientific">Candidatus Methanogaster sp. ANME-2c ERB4</name>
    <dbReference type="NCBI Taxonomy" id="2759911"/>
    <lineage>
        <taxon>Archaea</taxon>
        <taxon>Methanobacteriati</taxon>
        <taxon>Methanobacteriota</taxon>
        <taxon>Stenosarchaea group</taxon>
        <taxon>Methanomicrobia</taxon>
        <taxon>Methanosarcinales</taxon>
        <taxon>ANME-2 cluster</taxon>
        <taxon>Candidatus Methanogasteraceae</taxon>
        <taxon>Candidatus Methanogaster</taxon>
    </lineage>
</organism>
<dbReference type="EMBL" id="MT631265">
    <property type="protein sequence ID" value="QNO47548.1"/>
    <property type="molecule type" value="Genomic_DNA"/>
</dbReference>